<evidence type="ECO:0000313" key="2">
    <source>
        <dbReference type="Proteomes" id="UP000031668"/>
    </source>
</evidence>
<gene>
    <name evidence="1" type="ORF">RF11_10964</name>
</gene>
<organism evidence="1 2">
    <name type="scientific">Thelohanellus kitauei</name>
    <name type="common">Myxosporean</name>
    <dbReference type="NCBI Taxonomy" id="669202"/>
    <lineage>
        <taxon>Eukaryota</taxon>
        <taxon>Metazoa</taxon>
        <taxon>Cnidaria</taxon>
        <taxon>Myxozoa</taxon>
        <taxon>Myxosporea</taxon>
        <taxon>Bivalvulida</taxon>
        <taxon>Platysporina</taxon>
        <taxon>Myxobolidae</taxon>
        <taxon>Thelohanellus</taxon>
    </lineage>
</organism>
<evidence type="ECO:0000313" key="1">
    <source>
        <dbReference type="EMBL" id="KII60735.1"/>
    </source>
</evidence>
<name>A0A0C2M136_THEKT</name>
<accession>A0A0C2M136</accession>
<dbReference type="AlphaFoldDB" id="A0A0C2M136"/>
<comment type="caution">
    <text evidence="1">The sequence shown here is derived from an EMBL/GenBank/DDBJ whole genome shotgun (WGS) entry which is preliminary data.</text>
</comment>
<protein>
    <submittedName>
        <fullName evidence="1">Uncharacterized protein</fullName>
    </submittedName>
</protein>
<keyword evidence="2" id="KW-1185">Reference proteome</keyword>
<sequence length="162" mass="17880">MAAGCRGALNGVSNHRWDRFTLTAVRRVGSSTKLEGFEYSSEEELTPGGVEPDFADARTGGIPSRHLSVLTDQRNVRLSLSKDFLPHAPALKGLRHQSGTLSLKIISSQNRPWVGEIATSSLPVSDITKNIVSTICLEKFSEYWNRWVLAWVMRGGLEIQDA</sequence>
<proteinExistence type="predicted"/>
<dbReference type="EMBL" id="JWZT01005480">
    <property type="protein sequence ID" value="KII60735.1"/>
    <property type="molecule type" value="Genomic_DNA"/>
</dbReference>
<reference evidence="1 2" key="1">
    <citation type="journal article" date="2014" name="Genome Biol. Evol.">
        <title>The genome of the myxosporean Thelohanellus kitauei shows adaptations to nutrient acquisition within its fish host.</title>
        <authorList>
            <person name="Yang Y."/>
            <person name="Xiong J."/>
            <person name="Zhou Z."/>
            <person name="Huo F."/>
            <person name="Miao W."/>
            <person name="Ran C."/>
            <person name="Liu Y."/>
            <person name="Zhang J."/>
            <person name="Feng J."/>
            <person name="Wang M."/>
            <person name="Wang M."/>
            <person name="Wang L."/>
            <person name="Yao B."/>
        </authorList>
    </citation>
    <scope>NUCLEOTIDE SEQUENCE [LARGE SCALE GENOMIC DNA]</scope>
    <source>
        <strain evidence="1">Wuqing</strain>
    </source>
</reference>
<dbReference type="Proteomes" id="UP000031668">
    <property type="component" value="Unassembled WGS sequence"/>
</dbReference>